<organism evidence="11 12">
    <name type="scientific">Candidatus Woykebacteria bacterium RIFCSPHIGHO2_12_FULL_45_10</name>
    <dbReference type="NCBI Taxonomy" id="1802603"/>
    <lineage>
        <taxon>Bacteria</taxon>
        <taxon>Candidatus Woykeibacteriota</taxon>
    </lineage>
</organism>
<accession>A0A1G1WMX2</accession>
<dbReference type="Gene3D" id="3.40.1380.10">
    <property type="match status" value="1"/>
</dbReference>
<evidence type="ECO:0000256" key="1">
    <source>
        <dbReference type="ARBA" id="ARBA00003456"/>
    </source>
</evidence>
<keyword evidence="10" id="KW-1003">Cell membrane</keyword>
<dbReference type="SUPFAM" id="SSF52943">
    <property type="entry name" value="ATP synthase (F1-ATPase), gamma subunit"/>
    <property type="match status" value="1"/>
</dbReference>
<evidence type="ECO:0000256" key="6">
    <source>
        <dbReference type="ARBA" id="ARBA00023065"/>
    </source>
</evidence>
<evidence type="ECO:0000256" key="2">
    <source>
        <dbReference type="ARBA" id="ARBA00004170"/>
    </source>
</evidence>
<evidence type="ECO:0000313" key="12">
    <source>
        <dbReference type="Proteomes" id="UP000178068"/>
    </source>
</evidence>
<keyword evidence="7 10" id="KW-0472">Membrane</keyword>
<evidence type="ECO:0000256" key="7">
    <source>
        <dbReference type="ARBA" id="ARBA00023136"/>
    </source>
</evidence>
<sequence>MANTKEIRKRIKSINNTAKITKAMELVSAAKMRRSQEAANAGKPYSSLINEVLRGLVTNIDPSLHPLLVGNSVETDLIIAISSDRGLAGALTSNLIKKLLEFSSKSEFISLGAKARNFLAKTDRKVVADFPLPENGSLEAVQPVVKLAIEKFLSGESGRVFAVYTQFHSTLRQEAFVRQLLPIMDLSSFENLQKEEEAHPEGTEYKFEPAADKILEAILPHFILMELHHYLLESKASEHSARMLAMKSATDNALELVDDLSLTYNQIRQESITKEILDISTAAVALE</sequence>
<dbReference type="InterPro" id="IPR000131">
    <property type="entry name" value="ATP_synth_F1_gsu"/>
</dbReference>
<keyword evidence="5 10" id="KW-0375">Hydrogen ion transport</keyword>
<evidence type="ECO:0000256" key="8">
    <source>
        <dbReference type="ARBA" id="ARBA00023196"/>
    </source>
</evidence>
<comment type="subunit">
    <text evidence="10">F-type ATPases have 2 components, CF(1) - the catalytic core - and CF(0) - the membrane proton channel. CF(1) has five subunits: alpha(3), beta(3), gamma(1), delta(1), epsilon(1). CF(0) has three main subunits: a, b and c.</text>
</comment>
<keyword evidence="6 10" id="KW-0406">Ion transport</keyword>
<evidence type="ECO:0000313" key="11">
    <source>
        <dbReference type="EMBL" id="OGY29066.1"/>
    </source>
</evidence>
<evidence type="ECO:0000256" key="10">
    <source>
        <dbReference type="HAMAP-Rule" id="MF_00815"/>
    </source>
</evidence>
<dbReference type="PANTHER" id="PTHR11693:SF22">
    <property type="entry name" value="ATP SYNTHASE SUBUNIT GAMMA, MITOCHONDRIAL"/>
    <property type="match status" value="1"/>
</dbReference>
<proteinExistence type="inferred from homology"/>
<dbReference type="PRINTS" id="PR00126">
    <property type="entry name" value="ATPASEGAMMA"/>
</dbReference>
<gene>
    <name evidence="10" type="primary">atpG</name>
    <name evidence="11" type="ORF">A3F35_01980</name>
</gene>
<dbReference type="GO" id="GO:0046933">
    <property type="term" value="F:proton-transporting ATP synthase activity, rotational mechanism"/>
    <property type="evidence" value="ECO:0007669"/>
    <property type="project" value="UniProtKB-UniRule"/>
</dbReference>
<protein>
    <recommendedName>
        <fullName evidence="10">ATP synthase gamma chain</fullName>
    </recommendedName>
    <alternativeName>
        <fullName evidence="10">ATP synthase F1 sector gamma subunit</fullName>
    </alternativeName>
    <alternativeName>
        <fullName evidence="10">F-ATPase gamma subunit</fullName>
    </alternativeName>
</protein>
<dbReference type="PANTHER" id="PTHR11693">
    <property type="entry name" value="ATP SYNTHASE GAMMA CHAIN"/>
    <property type="match status" value="1"/>
</dbReference>
<evidence type="ECO:0000256" key="3">
    <source>
        <dbReference type="ARBA" id="ARBA00007681"/>
    </source>
</evidence>
<dbReference type="HAMAP" id="MF_00815">
    <property type="entry name" value="ATP_synth_gamma_bact"/>
    <property type="match status" value="1"/>
</dbReference>
<keyword evidence="8 10" id="KW-0139">CF(1)</keyword>
<dbReference type="GO" id="GO:0045259">
    <property type="term" value="C:proton-transporting ATP synthase complex"/>
    <property type="evidence" value="ECO:0007669"/>
    <property type="project" value="UniProtKB-KW"/>
</dbReference>
<dbReference type="NCBIfam" id="TIGR01146">
    <property type="entry name" value="ATPsyn_F1gamma"/>
    <property type="match status" value="1"/>
</dbReference>
<dbReference type="Pfam" id="PF00231">
    <property type="entry name" value="ATP-synt"/>
    <property type="match status" value="1"/>
</dbReference>
<dbReference type="Proteomes" id="UP000178068">
    <property type="component" value="Unassembled WGS sequence"/>
</dbReference>
<dbReference type="EMBL" id="MHCZ01000042">
    <property type="protein sequence ID" value="OGY29066.1"/>
    <property type="molecule type" value="Genomic_DNA"/>
</dbReference>
<evidence type="ECO:0000256" key="9">
    <source>
        <dbReference type="ARBA" id="ARBA00023310"/>
    </source>
</evidence>
<dbReference type="GO" id="GO:0042777">
    <property type="term" value="P:proton motive force-driven plasma membrane ATP synthesis"/>
    <property type="evidence" value="ECO:0007669"/>
    <property type="project" value="UniProtKB-UniRule"/>
</dbReference>
<evidence type="ECO:0000256" key="5">
    <source>
        <dbReference type="ARBA" id="ARBA00022781"/>
    </source>
</evidence>
<dbReference type="AlphaFoldDB" id="A0A1G1WMX2"/>
<evidence type="ECO:0000256" key="4">
    <source>
        <dbReference type="ARBA" id="ARBA00022448"/>
    </source>
</evidence>
<dbReference type="CDD" id="cd12151">
    <property type="entry name" value="F1-ATPase_gamma"/>
    <property type="match status" value="1"/>
</dbReference>
<comment type="function">
    <text evidence="1 10">Produces ATP from ADP in the presence of a proton gradient across the membrane. The gamma chain is believed to be important in regulating ATPase activity and the flow of protons through the CF(0) complex.</text>
</comment>
<reference evidence="11 12" key="1">
    <citation type="journal article" date="2016" name="Nat. Commun.">
        <title>Thousands of microbial genomes shed light on interconnected biogeochemical processes in an aquifer system.</title>
        <authorList>
            <person name="Anantharaman K."/>
            <person name="Brown C.T."/>
            <person name="Hug L.A."/>
            <person name="Sharon I."/>
            <person name="Castelle C.J."/>
            <person name="Probst A.J."/>
            <person name="Thomas B.C."/>
            <person name="Singh A."/>
            <person name="Wilkins M.J."/>
            <person name="Karaoz U."/>
            <person name="Brodie E.L."/>
            <person name="Williams K.H."/>
            <person name="Hubbard S.S."/>
            <person name="Banfield J.F."/>
        </authorList>
    </citation>
    <scope>NUCLEOTIDE SEQUENCE [LARGE SCALE GENOMIC DNA]</scope>
</reference>
<comment type="similarity">
    <text evidence="3 10">Belongs to the ATPase gamma chain family.</text>
</comment>
<comment type="caution">
    <text evidence="11">The sequence shown here is derived from an EMBL/GenBank/DDBJ whole genome shotgun (WGS) entry which is preliminary data.</text>
</comment>
<dbReference type="InterPro" id="IPR035968">
    <property type="entry name" value="ATP_synth_F1_ATPase_gsu"/>
</dbReference>
<comment type="subcellular location">
    <subcellularLocation>
        <location evidence="10">Cell membrane</location>
        <topology evidence="10">Peripheral membrane protein</topology>
    </subcellularLocation>
    <subcellularLocation>
        <location evidence="2">Membrane</location>
        <topology evidence="2">Peripheral membrane protein</topology>
    </subcellularLocation>
</comment>
<dbReference type="GO" id="GO:0005886">
    <property type="term" value="C:plasma membrane"/>
    <property type="evidence" value="ECO:0007669"/>
    <property type="project" value="UniProtKB-SubCell"/>
</dbReference>
<dbReference type="STRING" id="1802603.A3F35_01980"/>
<keyword evidence="4 10" id="KW-0813">Transport</keyword>
<dbReference type="Gene3D" id="1.10.287.80">
    <property type="entry name" value="ATP synthase, gamma subunit, helix hairpin domain"/>
    <property type="match status" value="1"/>
</dbReference>
<name>A0A1G1WMX2_9BACT</name>
<dbReference type="GO" id="GO:0005524">
    <property type="term" value="F:ATP binding"/>
    <property type="evidence" value="ECO:0007669"/>
    <property type="project" value="UniProtKB-UniRule"/>
</dbReference>
<keyword evidence="9 10" id="KW-0066">ATP synthesis</keyword>